<organism evidence="2">
    <name type="scientific">Candidatus Thiocaldithrix dubininis</name>
    <dbReference type="NCBI Taxonomy" id="3080823"/>
    <lineage>
        <taxon>Bacteria</taxon>
        <taxon>Pseudomonadati</taxon>
        <taxon>Pseudomonadota</taxon>
        <taxon>Gammaproteobacteria</taxon>
        <taxon>Thiotrichales</taxon>
        <taxon>Thiotrichaceae</taxon>
        <taxon>Candidatus Thiocaldithrix</taxon>
    </lineage>
</organism>
<dbReference type="Proteomes" id="UP001300672">
    <property type="component" value="Chromosome"/>
</dbReference>
<reference evidence="2" key="2">
    <citation type="submission" date="2023-04" db="EMBL/GenBank/DDBJ databases">
        <authorList>
            <person name="Beletskiy A.V."/>
            <person name="Mardanov A.V."/>
            <person name="Ravin N.V."/>
        </authorList>
    </citation>
    <scope>NUCLEOTIDE SEQUENCE</scope>
    <source>
        <strain evidence="2">GKL-01</strain>
    </source>
</reference>
<protein>
    <submittedName>
        <fullName evidence="2">N-acetyltransferase</fullName>
        <ecNumber evidence="2">2.3.1.-</ecNumber>
    </submittedName>
</protein>
<dbReference type="Gene3D" id="3.40.630.30">
    <property type="match status" value="1"/>
</dbReference>
<dbReference type="PANTHER" id="PTHR43617">
    <property type="entry name" value="L-AMINO ACID N-ACETYLTRANSFERASE"/>
    <property type="match status" value="1"/>
</dbReference>
<dbReference type="InterPro" id="IPR050276">
    <property type="entry name" value="MshD_Acetyltransferase"/>
</dbReference>
<keyword evidence="2" id="KW-0012">Acyltransferase</keyword>
<proteinExistence type="predicted"/>
<evidence type="ECO:0000259" key="1">
    <source>
        <dbReference type="Pfam" id="PF00583"/>
    </source>
</evidence>
<dbReference type="KEGG" id="tdu:QJT80_01980"/>
<dbReference type="EMBL" id="CP124755">
    <property type="protein sequence ID" value="WGZ91251.1"/>
    <property type="molecule type" value="Genomic_DNA"/>
</dbReference>
<evidence type="ECO:0000313" key="2">
    <source>
        <dbReference type="EMBL" id="WGZ91251.1"/>
    </source>
</evidence>
<dbReference type="InterPro" id="IPR000182">
    <property type="entry name" value="GNAT_dom"/>
</dbReference>
<reference evidence="2" key="1">
    <citation type="journal article" date="2023" name="Int. J. Mol. Sci.">
        <title>Metagenomics Revealed a New Genus 'Candidatus Thiocaldithrix dubininis' gen. nov., sp. nov. and a New Species 'Candidatus Thiothrix putei' sp. nov. in the Family Thiotrichaceae, Some Members of Which Have Traits of Both Na+- and H+-Motive Energetics.</title>
        <authorList>
            <person name="Ravin N.V."/>
            <person name="Muntyan M.S."/>
            <person name="Smolyakov D.D."/>
            <person name="Rudenko T.S."/>
            <person name="Beletsky A.V."/>
            <person name="Mardanov A.V."/>
            <person name="Grabovich M.Y."/>
        </authorList>
    </citation>
    <scope>NUCLEOTIDE SEQUENCE</scope>
    <source>
        <strain evidence="2">GKL-01</strain>
    </source>
</reference>
<keyword evidence="2" id="KW-0808">Transferase</keyword>
<name>A0AA95H5S7_9GAMM</name>
<accession>A0AA95H5S7</accession>
<dbReference type="EC" id="2.3.1.-" evidence="2"/>
<gene>
    <name evidence="2" type="ORF">QJT80_01980</name>
</gene>
<dbReference type="Pfam" id="PF00583">
    <property type="entry name" value="Acetyltransf_1"/>
    <property type="match status" value="1"/>
</dbReference>
<dbReference type="SUPFAM" id="SSF55729">
    <property type="entry name" value="Acyl-CoA N-acyltransferases (Nat)"/>
    <property type="match status" value="1"/>
</dbReference>
<dbReference type="CDD" id="cd04301">
    <property type="entry name" value="NAT_SF"/>
    <property type="match status" value="1"/>
</dbReference>
<dbReference type="PANTHER" id="PTHR43617:SF2">
    <property type="entry name" value="UPF0039 PROTEIN SLL0451"/>
    <property type="match status" value="1"/>
</dbReference>
<sequence length="166" mass="17816">MLIRPEKPSDIADIFAVTQAAFANHPFSQQTEGFIVNALRAAEALTISLVAEVDNKLVGHIAFSPLTISDGTAHWYGLGPLAVLPAYQRQGIGKALMQQGLADLKANAAQGCALVGDPHYYPQFGFKNSTHLSYTCIPPDYFFILPFTATVPQGIVTFHAGFGATH</sequence>
<dbReference type="InterPro" id="IPR016181">
    <property type="entry name" value="Acyl_CoA_acyltransferase"/>
</dbReference>
<dbReference type="GO" id="GO:0016747">
    <property type="term" value="F:acyltransferase activity, transferring groups other than amino-acyl groups"/>
    <property type="evidence" value="ECO:0007669"/>
    <property type="project" value="InterPro"/>
</dbReference>
<feature type="domain" description="N-acetyltransferase" evidence="1">
    <location>
        <begin position="26"/>
        <end position="110"/>
    </location>
</feature>
<dbReference type="AlphaFoldDB" id="A0AA95H5S7"/>